<evidence type="ECO:0000259" key="1">
    <source>
        <dbReference type="Pfam" id="PF13173"/>
    </source>
</evidence>
<dbReference type="InterPro" id="IPR027417">
    <property type="entry name" value="P-loop_NTPase"/>
</dbReference>
<proteinExistence type="predicted"/>
<feature type="domain" description="AAA" evidence="1">
    <location>
        <begin position="48"/>
        <end position="181"/>
    </location>
</feature>
<reference evidence="3 4" key="1">
    <citation type="submission" date="2023-03" db="EMBL/GenBank/DDBJ databases">
        <authorList>
            <person name="Pearce D."/>
        </authorList>
    </citation>
    <scope>NUCLEOTIDE SEQUENCE [LARGE SCALE GENOMIC DNA]</scope>
    <source>
        <strain evidence="3">Msz</strain>
    </source>
</reference>
<dbReference type="Pfam" id="PF13635">
    <property type="entry name" value="DUF4143"/>
    <property type="match status" value="1"/>
</dbReference>
<evidence type="ECO:0000313" key="4">
    <source>
        <dbReference type="Proteomes" id="UP001162030"/>
    </source>
</evidence>
<dbReference type="EMBL" id="OX458333">
    <property type="protein sequence ID" value="CAI8884902.1"/>
    <property type="molecule type" value="Genomic_DNA"/>
</dbReference>
<dbReference type="RefSeq" id="WP_026611105.1">
    <property type="nucleotide sequence ID" value="NZ_OX458333.1"/>
</dbReference>
<dbReference type="Pfam" id="PF13173">
    <property type="entry name" value="AAA_14"/>
    <property type="match status" value="1"/>
</dbReference>
<evidence type="ECO:0000259" key="2">
    <source>
        <dbReference type="Pfam" id="PF13635"/>
    </source>
</evidence>
<accession>A0ABN8X7X3</accession>
<evidence type="ECO:0000313" key="3">
    <source>
        <dbReference type="EMBL" id="CAI8884902.1"/>
    </source>
</evidence>
<gene>
    <name evidence="3" type="ORF">MSZNOR_3131</name>
</gene>
<protein>
    <recommendedName>
        <fullName evidence="5">ATPase</fullName>
    </recommendedName>
</protein>
<dbReference type="Proteomes" id="UP001162030">
    <property type="component" value="Chromosome"/>
</dbReference>
<name>A0ABN8X7X3_9GAMM</name>
<dbReference type="SUPFAM" id="SSF52540">
    <property type="entry name" value="P-loop containing nucleoside triphosphate hydrolases"/>
    <property type="match status" value="1"/>
</dbReference>
<keyword evidence="4" id="KW-1185">Reference proteome</keyword>
<sequence>MEIPKSELYSVLQEFNPWWSGQPLADLPEWERSAVKQVWNWATATDSRRALLLSGARQVGKTTVFRQTIRKLLASGRPPTHILYATFDHPLLKLAGLQQTLQAWEELFPPVSSEPTRMLFLDEIQYVQDWQTWVKHQVDFHPSSRVAMTGSADPLRQGTVESGVGRWETLPLPTLSFAEYLRLRRIDIPELPMVRSLRQLFEWHDAEFALTAAAARPLMAHFHEYLLRGGFPEPALAHDLARCQRLLREDIVDKVLKRDMTAFYGVRRILEVEKIFLYLCYHDGGILDIPTLTQQLEGVNRQTALNFLDLFESTHLIYRLKPYGYGKEVLRGRDKIYLADAALPGAVLLLGRKLLEQPERLGAAVETAFFKHVFIRYYSQSPRFAYWQDRKNRGLEVDLIAEAGERLVPFEVKYDDGEITPKRLRGLRLFMEERGVGEGYVITQRWDDFKVLDVTSARRGDTSSASIGRIMAIPAPLACYWLSV</sequence>
<evidence type="ECO:0008006" key="5">
    <source>
        <dbReference type="Google" id="ProtNLM"/>
    </source>
</evidence>
<dbReference type="PANTHER" id="PTHR43566">
    <property type="entry name" value="CONSERVED PROTEIN"/>
    <property type="match status" value="1"/>
</dbReference>
<dbReference type="InterPro" id="IPR041682">
    <property type="entry name" value="AAA_14"/>
</dbReference>
<dbReference type="PANTHER" id="PTHR43566:SF1">
    <property type="entry name" value="AAA+ ATPASE DOMAIN-CONTAINING PROTEIN"/>
    <property type="match status" value="1"/>
</dbReference>
<feature type="domain" description="DUF4143" evidence="2">
    <location>
        <begin position="257"/>
        <end position="414"/>
    </location>
</feature>
<organism evidence="3 4">
    <name type="scientific">Methylocaldum szegediense</name>
    <dbReference type="NCBI Taxonomy" id="73780"/>
    <lineage>
        <taxon>Bacteria</taxon>
        <taxon>Pseudomonadati</taxon>
        <taxon>Pseudomonadota</taxon>
        <taxon>Gammaproteobacteria</taxon>
        <taxon>Methylococcales</taxon>
        <taxon>Methylococcaceae</taxon>
        <taxon>Methylocaldum</taxon>
    </lineage>
</organism>
<dbReference type="InterPro" id="IPR025420">
    <property type="entry name" value="DUF4143"/>
</dbReference>